<name>D6PKA5_9ZZZZ</name>
<dbReference type="InterPro" id="IPR010376">
    <property type="entry name" value="GBBH-like_N"/>
</dbReference>
<protein>
    <recommendedName>
        <fullName evidence="3">Gamma-butyrobetaine hydroxylase-like N-terminal domain-containing protein</fullName>
    </recommendedName>
</protein>
<sequence>MTDEMPKMTRFERREFDAQVTYADGSQFEITYDDLRHACPCAKCSPLRNDDEESKNLRRQVEAHPNEKPKVRTVGNYALGFEWTHGCSSGIYRFERIWDLANRRDPDHGKPYVHGAW</sequence>
<keyword evidence="1" id="KW-0479">Metal-binding</keyword>
<dbReference type="AlphaFoldDB" id="D6PKA5"/>
<dbReference type="Gene3D" id="3.30.2020.30">
    <property type="match status" value="1"/>
</dbReference>
<accession>D6PKA5</accession>
<reference evidence="4" key="1">
    <citation type="journal article" date="2010" name="ISME J.">
        <title>Metagenome of the Mediterranean deep chlorophyll maximum studied by direct and fosmid library 454 pyrosequencing.</title>
        <authorList>
            <person name="Ghai R."/>
            <person name="Martin-Cuadrado A.B."/>
            <person name="Molto A.G."/>
            <person name="Heredia I.G."/>
            <person name="Cabrera R."/>
            <person name="Martin J."/>
            <person name="Verdu M."/>
            <person name="Deschamps P."/>
            <person name="Moreira D."/>
            <person name="Lopez-Garcia P."/>
            <person name="Mira A."/>
            <person name="Rodriguez-Valera F."/>
        </authorList>
    </citation>
    <scope>NUCLEOTIDE SEQUENCE</scope>
</reference>
<evidence type="ECO:0000256" key="1">
    <source>
        <dbReference type="ARBA" id="ARBA00022723"/>
    </source>
</evidence>
<organism evidence="4">
    <name type="scientific">uncultured organism MedDCM-OCT-S05-C138</name>
    <dbReference type="NCBI Taxonomy" id="743620"/>
    <lineage>
        <taxon>unclassified sequences</taxon>
        <taxon>environmental samples</taxon>
    </lineage>
</organism>
<evidence type="ECO:0000313" key="4">
    <source>
        <dbReference type="EMBL" id="ADD96156.1"/>
    </source>
</evidence>
<keyword evidence="2" id="KW-0408">Iron</keyword>
<evidence type="ECO:0000256" key="2">
    <source>
        <dbReference type="ARBA" id="ARBA00023004"/>
    </source>
</evidence>
<dbReference type="EMBL" id="GU943121">
    <property type="protein sequence ID" value="ADD96156.1"/>
    <property type="molecule type" value="Genomic_DNA"/>
</dbReference>
<dbReference type="Pfam" id="PF06155">
    <property type="entry name" value="GBBH-like_N"/>
    <property type="match status" value="1"/>
</dbReference>
<dbReference type="InterPro" id="IPR038492">
    <property type="entry name" value="GBBH-like_N_sf"/>
</dbReference>
<evidence type="ECO:0000259" key="3">
    <source>
        <dbReference type="Pfam" id="PF06155"/>
    </source>
</evidence>
<feature type="domain" description="Gamma-butyrobetaine hydroxylase-like N-terminal" evidence="3">
    <location>
        <begin position="19"/>
        <end position="96"/>
    </location>
</feature>
<dbReference type="GO" id="GO:0046872">
    <property type="term" value="F:metal ion binding"/>
    <property type="evidence" value="ECO:0007669"/>
    <property type="project" value="UniProtKB-KW"/>
</dbReference>
<proteinExistence type="predicted"/>